<dbReference type="AlphaFoldDB" id="A0A6N8FXK9"/>
<reference evidence="4 5" key="1">
    <citation type="journal article" date="2019" name="Front. Microbiol.">
        <title>Genomic Features for Desiccation Tolerance and Sugar Biosynthesis in the Extremophile Gloeocapsopsis sp. UTEX B3054.</title>
        <authorList>
            <person name="Urrejola C."/>
            <person name="Alcorta J."/>
            <person name="Salas L."/>
            <person name="Vasquez M."/>
            <person name="Polz M.F."/>
            <person name="Vicuna R."/>
            <person name="Diez B."/>
        </authorList>
    </citation>
    <scope>NUCLEOTIDE SEQUENCE [LARGE SCALE GENOMIC DNA]</scope>
    <source>
        <strain evidence="4 5">1H9</strain>
    </source>
</reference>
<dbReference type="Pfam" id="PF06114">
    <property type="entry name" value="Peptidase_M78"/>
    <property type="match status" value="1"/>
</dbReference>
<dbReference type="PANTHER" id="PTHR36924">
    <property type="entry name" value="ANTITOXIN HIGA-1"/>
    <property type="match status" value="1"/>
</dbReference>
<dbReference type="InterPro" id="IPR010359">
    <property type="entry name" value="IrrE_HExxH"/>
</dbReference>
<dbReference type="OrthoDB" id="9796786at2"/>
<dbReference type="Pfam" id="PF01381">
    <property type="entry name" value="HTH_3"/>
    <property type="match status" value="1"/>
</dbReference>
<feature type="domain" description="HTH cro/C1-type" evidence="3">
    <location>
        <begin position="21"/>
        <end position="75"/>
    </location>
</feature>
<dbReference type="SUPFAM" id="SSF47413">
    <property type="entry name" value="lambda repressor-like DNA-binding domains"/>
    <property type="match status" value="1"/>
</dbReference>
<name>A0A6N8FXK9_9CHRO</name>
<evidence type="ECO:0000313" key="5">
    <source>
        <dbReference type="Proteomes" id="UP000441797"/>
    </source>
</evidence>
<dbReference type="PROSITE" id="PS50943">
    <property type="entry name" value="HTH_CROC1"/>
    <property type="match status" value="1"/>
</dbReference>
<dbReference type="InterPro" id="IPR013430">
    <property type="entry name" value="Toxin_antidote_HigA"/>
</dbReference>
<proteinExistence type="inferred from homology"/>
<dbReference type="RefSeq" id="WP_105218307.1">
    <property type="nucleotide sequence ID" value="NZ_CAWNSU010000088.1"/>
</dbReference>
<dbReference type="InterPro" id="IPR001387">
    <property type="entry name" value="Cro/C1-type_HTH"/>
</dbReference>
<dbReference type="PANTHER" id="PTHR36924:SF1">
    <property type="entry name" value="ANTITOXIN HIGA-1"/>
    <property type="match status" value="1"/>
</dbReference>
<dbReference type="NCBIfam" id="TIGR02607">
    <property type="entry name" value="antidote_HigA"/>
    <property type="match status" value="1"/>
</dbReference>
<evidence type="ECO:0000256" key="1">
    <source>
        <dbReference type="ARBA" id="ARBA00007227"/>
    </source>
</evidence>
<comment type="caution">
    <text evidence="4">The sequence shown here is derived from an EMBL/GenBank/DDBJ whole genome shotgun (WGS) entry which is preliminary data.</text>
</comment>
<dbReference type="Proteomes" id="UP000441797">
    <property type="component" value="Unassembled WGS sequence"/>
</dbReference>
<dbReference type="InterPro" id="IPR010982">
    <property type="entry name" value="Lambda_DNA-bd_dom_sf"/>
</dbReference>
<comment type="similarity">
    <text evidence="1">Belongs to the short-chain fatty acyl-CoA assimilation regulator (ScfR) family.</text>
</comment>
<dbReference type="GO" id="GO:0003677">
    <property type="term" value="F:DNA binding"/>
    <property type="evidence" value="ECO:0007669"/>
    <property type="project" value="UniProtKB-KW"/>
</dbReference>
<keyword evidence="5" id="KW-1185">Reference proteome</keyword>
<keyword evidence="2" id="KW-0238">DNA-binding</keyword>
<dbReference type="CDD" id="cd00093">
    <property type="entry name" value="HTH_XRE"/>
    <property type="match status" value="1"/>
</dbReference>
<dbReference type="EMBL" id="NAPY01000028">
    <property type="protein sequence ID" value="MUL37868.1"/>
    <property type="molecule type" value="Genomic_DNA"/>
</dbReference>
<evidence type="ECO:0000259" key="3">
    <source>
        <dbReference type="PROSITE" id="PS50943"/>
    </source>
</evidence>
<sequence length="360" mass="41236">MGNVIQNQYTPDYVSPPGETLEEILEERDMSQAELAERTGRPRKTISEIINAKAAITPETALQLERVLGIPASFWNNRERHYREALARKEEQERLSKQVEWLNQLPVKDMVKKRWIQFYQDKVEQLREVLNFFGVASPDQLQMVLSGTNVYFRKSPKSPSDKNAVAAWLRRGEIEADEIKCTPYNANKFKEALQQVRALTVEPPEIFQSEVVRLCAVAGVAVVFVPELPKTQVCGATRWLSPDKALIQLSLRYKTDDHLWFAFFHESGHILKHGKRELFLEFKESQLDKEEKEADTFAADLLIPPTEFKRFLASGKQRSKDGIRQFALEIGIAPGIVVGRLQHDGILPPSHCNELKCKLR</sequence>
<dbReference type="Gene3D" id="1.10.10.2910">
    <property type="match status" value="1"/>
</dbReference>
<evidence type="ECO:0000256" key="2">
    <source>
        <dbReference type="ARBA" id="ARBA00023125"/>
    </source>
</evidence>
<dbReference type="SMART" id="SM00530">
    <property type="entry name" value="HTH_XRE"/>
    <property type="match status" value="1"/>
</dbReference>
<gene>
    <name evidence="4" type="ORF">BWI75_16420</name>
</gene>
<protein>
    <submittedName>
        <fullName evidence="4">Addiction module antidote protein, HigA family</fullName>
    </submittedName>
</protein>
<accession>A0A6N8FXK9</accession>
<dbReference type="Gene3D" id="1.10.260.40">
    <property type="entry name" value="lambda repressor-like DNA-binding domains"/>
    <property type="match status" value="1"/>
</dbReference>
<evidence type="ECO:0000313" key="4">
    <source>
        <dbReference type="EMBL" id="MUL37868.1"/>
    </source>
</evidence>
<organism evidence="4 5">
    <name type="scientific">Gloeocapsopsis dulcis AAB1 = 1H9</name>
    <dbReference type="NCBI Taxonomy" id="1433147"/>
    <lineage>
        <taxon>Bacteria</taxon>
        <taxon>Bacillati</taxon>
        <taxon>Cyanobacteriota</taxon>
        <taxon>Cyanophyceae</taxon>
        <taxon>Oscillatoriophycideae</taxon>
        <taxon>Chroococcales</taxon>
        <taxon>Chroococcaceae</taxon>
        <taxon>Gloeocapsopsis</taxon>
        <taxon>Gloeocapsopsis dulcis</taxon>
    </lineage>
</organism>